<protein>
    <submittedName>
        <fullName evidence="1">Uncharacterized protein</fullName>
    </submittedName>
</protein>
<evidence type="ECO:0000313" key="1">
    <source>
        <dbReference type="EMBL" id="RHG19998.1"/>
    </source>
</evidence>
<dbReference type="Proteomes" id="UP000284220">
    <property type="component" value="Unassembled WGS sequence"/>
</dbReference>
<dbReference type="AlphaFoldDB" id="A0A414SK90"/>
<evidence type="ECO:0000313" key="2">
    <source>
        <dbReference type="Proteomes" id="UP000284220"/>
    </source>
</evidence>
<dbReference type="RefSeq" id="WP_118197320.1">
    <property type="nucleotide sequence ID" value="NZ_QRHZ01000001.1"/>
</dbReference>
<reference evidence="1 2" key="1">
    <citation type="submission" date="2018-08" db="EMBL/GenBank/DDBJ databases">
        <title>A genome reference for cultivated species of the human gut microbiota.</title>
        <authorList>
            <person name="Zou Y."/>
            <person name="Xue W."/>
            <person name="Luo G."/>
        </authorList>
    </citation>
    <scope>NUCLEOTIDE SEQUENCE [LARGE SCALE GENOMIC DNA]</scope>
    <source>
        <strain evidence="1 2">AM22-9LB</strain>
    </source>
</reference>
<name>A0A414SK90_9FIRM</name>
<gene>
    <name evidence="1" type="ORF">DW272_01985</name>
</gene>
<organism evidence="1 2">
    <name type="scientific">Blautia obeum</name>
    <dbReference type="NCBI Taxonomy" id="40520"/>
    <lineage>
        <taxon>Bacteria</taxon>
        <taxon>Bacillati</taxon>
        <taxon>Bacillota</taxon>
        <taxon>Clostridia</taxon>
        <taxon>Lachnospirales</taxon>
        <taxon>Lachnospiraceae</taxon>
        <taxon>Blautia</taxon>
    </lineage>
</organism>
<sequence length="142" mass="16792">MAKLILKQNKAMQEPLEKLYQYDNQPNMRKKIKEYIRELETEIKRIEDHLEERIYLIERNKIDIYAVADKLFELYNKELPIPLNKHTCHSFFDRVRARHICKAVILLDNEDGLSNWDNCEAESLEDAIDMLDAGYGILPLVG</sequence>
<accession>A0A414SK90</accession>
<proteinExistence type="predicted"/>
<comment type="caution">
    <text evidence="1">The sequence shown here is derived from an EMBL/GenBank/DDBJ whole genome shotgun (WGS) entry which is preliminary data.</text>
</comment>
<dbReference type="EMBL" id="QRHZ01000001">
    <property type="protein sequence ID" value="RHG19998.1"/>
    <property type="molecule type" value="Genomic_DNA"/>
</dbReference>